<name>X1JZK7_9ZZZZ</name>
<protein>
    <recommendedName>
        <fullName evidence="1">Ice-binding protein C-terminal domain-containing protein</fullName>
    </recommendedName>
</protein>
<dbReference type="AlphaFoldDB" id="X1JZK7"/>
<dbReference type="EMBL" id="BARV01000540">
    <property type="protein sequence ID" value="GAH99657.1"/>
    <property type="molecule type" value="Genomic_DNA"/>
</dbReference>
<evidence type="ECO:0000313" key="2">
    <source>
        <dbReference type="EMBL" id="GAH99657.1"/>
    </source>
</evidence>
<reference evidence="2" key="1">
    <citation type="journal article" date="2014" name="Front. Microbiol.">
        <title>High frequency of phylogenetically diverse reductive dehalogenase-homologous genes in deep subseafloor sedimentary metagenomes.</title>
        <authorList>
            <person name="Kawai M."/>
            <person name="Futagami T."/>
            <person name="Toyoda A."/>
            <person name="Takaki Y."/>
            <person name="Nishi S."/>
            <person name="Hori S."/>
            <person name="Arai W."/>
            <person name="Tsubouchi T."/>
            <person name="Morono Y."/>
            <person name="Uchiyama I."/>
            <person name="Ito T."/>
            <person name="Fujiyama A."/>
            <person name="Inagaki F."/>
            <person name="Takami H."/>
        </authorList>
    </citation>
    <scope>NUCLEOTIDE SEQUENCE</scope>
    <source>
        <strain evidence="2">Expedition CK06-06</strain>
    </source>
</reference>
<comment type="caution">
    <text evidence="2">The sequence shown here is derived from an EMBL/GenBank/DDBJ whole genome shotgun (WGS) entry which is preliminary data.</text>
</comment>
<dbReference type="InterPro" id="IPR013424">
    <property type="entry name" value="Ice-binding_C"/>
</dbReference>
<gene>
    <name evidence="2" type="ORF">S06H3_01974</name>
</gene>
<feature type="domain" description="Ice-binding protein C-terminal" evidence="1">
    <location>
        <begin position="72"/>
        <end position="93"/>
    </location>
</feature>
<accession>X1JZK7</accession>
<dbReference type="Pfam" id="PF07589">
    <property type="entry name" value="PEP-CTERM"/>
    <property type="match status" value="1"/>
</dbReference>
<organism evidence="2">
    <name type="scientific">marine sediment metagenome</name>
    <dbReference type="NCBI Taxonomy" id="412755"/>
    <lineage>
        <taxon>unclassified sequences</taxon>
        <taxon>metagenomes</taxon>
        <taxon>ecological metagenomes</taxon>
    </lineage>
</organism>
<dbReference type="NCBIfam" id="TIGR02595">
    <property type="entry name" value="PEP_CTERM"/>
    <property type="match status" value="1"/>
</dbReference>
<sequence>MGTYGITVEMGSLYEGEQNAPLVSDAIFKIAIDWNNATMVNVNIALNTTRGGIVMEDSDYNHNIELLGHTLIPEPATVLLFSLGSLALLRKRRG</sequence>
<evidence type="ECO:0000259" key="1">
    <source>
        <dbReference type="Pfam" id="PF07589"/>
    </source>
</evidence>
<proteinExistence type="predicted"/>